<evidence type="ECO:0000313" key="2">
    <source>
        <dbReference type="Proteomes" id="UP001243009"/>
    </source>
</evidence>
<dbReference type="InterPro" id="IPR046904">
    <property type="entry name" value="ABC-3C_MC2"/>
</dbReference>
<comment type="caution">
    <text evidence="1">The sequence shown here is derived from an EMBL/GenBank/DDBJ whole genome shotgun (WGS) entry which is preliminary data.</text>
</comment>
<name>A0ABT9ED86_9PROT</name>
<gene>
    <name evidence="1" type="ORF">Q7A36_38105</name>
</gene>
<organism evidence="1 2">
    <name type="scientific">Paracraurococcus lichenis</name>
    <dbReference type="NCBI Taxonomy" id="3064888"/>
    <lineage>
        <taxon>Bacteria</taxon>
        <taxon>Pseudomonadati</taxon>
        <taxon>Pseudomonadota</taxon>
        <taxon>Alphaproteobacteria</taxon>
        <taxon>Acetobacterales</taxon>
        <taxon>Roseomonadaceae</taxon>
        <taxon>Paracraurococcus</taxon>
    </lineage>
</organism>
<reference evidence="1 2" key="1">
    <citation type="submission" date="2023-08" db="EMBL/GenBank/DDBJ databases">
        <title>The draft genome sequence of Paracraurococcus sp. LOR1-02.</title>
        <authorList>
            <person name="Kingkaew E."/>
            <person name="Tanasupawat S."/>
        </authorList>
    </citation>
    <scope>NUCLEOTIDE SEQUENCE [LARGE SCALE GENOMIC DNA]</scope>
    <source>
        <strain evidence="1 2">LOR1-02</strain>
    </source>
</reference>
<dbReference type="RefSeq" id="WP_305109012.1">
    <property type="nucleotide sequence ID" value="NZ_JAUTWS010000177.1"/>
</dbReference>
<dbReference type="Proteomes" id="UP001243009">
    <property type="component" value="Unassembled WGS sequence"/>
</dbReference>
<dbReference type="Pfam" id="PF20288">
    <property type="entry name" value="MC2"/>
    <property type="match status" value="1"/>
</dbReference>
<proteinExistence type="predicted"/>
<keyword evidence="2" id="KW-1185">Reference proteome</keyword>
<dbReference type="EMBL" id="JAUTWS010000177">
    <property type="protein sequence ID" value="MDO9714172.1"/>
    <property type="molecule type" value="Genomic_DNA"/>
</dbReference>
<sequence length="89" mass="9935">MAEAERTTAPFNSALETGVRALAILAEAHPSAYDLQRLLYFDYLVVHSQDADGPESLHPNTPLRNGELLVRRGIIERGLLLLLTRPRRS</sequence>
<accession>A0ABT9ED86</accession>
<evidence type="ECO:0000313" key="1">
    <source>
        <dbReference type="EMBL" id="MDO9714172.1"/>
    </source>
</evidence>
<protein>
    <submittedName>
        <fullName evidence="1">Uncharacterized protein</fullName>
    </submittedName>
</protein>